<dbReference type="Pfam" id="PF11327">
    <property type="entry name" value="Egh16-like"/>
    <property type="match status" value="1"/>
</dbReference>
<dbReference type="InterPro" id="IPR021476">
    <property type="entry name" value="Egh16-like"/>
</dbReference>
<dbReference type="PANTHER" id="PTHR34618:SF4">
    <property type="entry name" value="CAS1"/>
    <property type="match status" value="1"/>
</dbReference>
<dbReference type="PANTHER" id="PTHR34618">
    <property type="entry name" value="SURFACE PROTEIN MAS1, PUTATIVE-RELATED"/>
    <property type="match status" value="1"/>
</dbReference>
<feature type="chain" id="PRO_5040506079" evidence="1">
    <location>
        <begin position="20"/>
        <end position="246"/>
    </location>
</feature>
<evidence type="ECO:0000313" key="3">
    <source>
        <dbReference type="Proteomes" id="UP000700596"/>
    </source>
</evidence>
<keyword evidence="1" id="KW-0732">Signal</keyword>
<proteinExistence type="predicted"/>
<sequence>MLTSLFLPTLALFTPLIHAHGKVVSVRGNVGGNGTALGIIGNIVPGTGSNDITEVDTTVFKKTDISTDGLGKTTRGGENRIEGLWLANGLSGGKLPQVSAKGGSIEGVFHIVTTDGAGPVRAIIDPGATGAFSNGIEANVTLDVPGNKGNIKPNGVVPRDLGFWSLTKRAGAKNVNLDFPMKIQIPEGTACNGSVGGQENVCFLKIANSNKAGPFGGVVAFQIVNGTGNNGTITKIEKPVAKLFNA</sequence>
<dbReference type="OrthoDB" id="5418436at2759"/>
<dbReference type="Proteomes" id="UP000700596">
    <property type="component" value="Unassembled WGS sequence"/>
</dbReference>
<gene>
    <name evidence="2" type="ORF">B0J11DRAFT_500404</name>
</gene>
<dbReference type="EMBL" id="JAGMWT010000001">
    <property type="protein sequence ID" value="KAH7138163.1"/>
    <property type="molecule type" value="Genomic_DNA"/>
</dbReference>
<name>A0A9P9EIA0_9PLEO</name>
<dbReference type="AlphaFoldDB" id="A0A9P9EIA0"/>
<protein>
    <submittedName>
        <fullName evidence="2">Uncharacterized protein</fullName>
    </submittedName>
</protein>
<keyword evidence="3" id="KW-1185">Reference proteome</keyword>
<evidence type="ECO:0000256" key="1">
    <source>
        <dbReference type="SAM" id="SignalP"/>
    </source>
</evidence>
<accession>A0A9P9EIA0</accession>
<comment type="caution">
    <text evidence="2">The sequence shown here is derived from an EMBL/GenBank/DDBJ whole genome shotgun (WGS) entry which is preliminary data.</text>
</comment>
<organism evidence="2 3">
    <name type="scientific">Dendryphion nanum</name>
    <dbReference type="NCBI Taxonomy" id="256645"/>
    <lineage>
        <taxon>Eukaryota</taxon>
        <taxon>Fungi</taxon>
        <taxon>Dikarya</taxon>
        <taxon>Ascomycota</taxon>
        <taxon>Pezizomycotina</taxon>
        <taxon>Dothideomycetes</taxon>
        <taxon>Pleosporomycetidae</taxon>
        <taxon>Pleosporales</taxon>
        <taxon>Torulaceae</taxon>
        <taxon>Dendryphion</taxon>
    </lineage>
</organism>
<evidence type="ECO:0000313" key="2">
    <source>
        <dbReference type="EMBL" id="KAH7138163.1"/>
    </source>
</evidence>
<reference evidence="2" key="1">
    <citation type="journal article" date="2021" name="Nat. Commun.">
        <title>Genetic determinants of endophytism in the Arabidopsis root mycobiome.</title>
        <authorList>
            <person name="Mesny F."/>
            <person name="Miyauchi S."/>
            <person name="Thiergart T."/>
            <person name="Pickel B."/>
            <person name="Atanasova L."/>
            <person name="Karlsson M."/>
            <person name="Huettel B."/>
            <person name="Barry K.W."/>
            <person name="Haridas S."/>
            <person name="Chen C."/>
            <person name="Bauer D."/>
            <person name="Andreopoulos W."/>
            <person name="Pangilinan J."/>
            <person name="LaButti K."/>
            <person name="Riley R."/>
            <person name="Lipzen A."/>
            <person name="Clum A."/>
            <person name="Drula E."/>
            <person name="Henrissat B."/>
            <person name="Kohler A."/>
            <person name="Grigoriev I.V."/>
            <person name="Martin F.M."/>
            <person name="Hacquard S."/>
        </authorList>
    </citation>
    <scope>NUCLEOTIDE SEQUENCE</scope>
    <source>
        <strain evidence="2">MPI-CAGE-CH-0243</strain>
    </source>
</reference>
<feature type="signal peptide" evidence="1">
    <location>
        <begin position="1"/>
        <end position="19"/>
    </location>
</feature>